<reference evidence="1 2" key="1">
    <citation type="journal article" date="2018" name="Sci. Rep.">
        <title>Genomic signatures of local adaptation to the degree of environmental predictability in rotifers.</title>
        <authorList>
            <person name="Franch-Gras L."/>
            <person name="Hahn C."/>
            <person name="Garcia-Roger E.M."/>
            <person name="Carmona M.J."/>
            <person name="Serra M."/>
            <person name="Gomez A."/>
        </authorList>
    </citation>
    <scope>NUCLEOTIDE SEQUENCE [LARGE SCALE GENOMIC DNA]</scope>
    <source>
        <strain evidence="1">HYR1</strain>
    </source>
</reference>
<sequence length="71" mass="8280">MKKTKQLTTSNTFSPNLNLRSRKIIRQPTEVLNNFGADLAISLPLVEVPQDEPIFYELCNEFDFDFWCVRS</sequence>
<dbReference type="EMBL" id="REGN01006840">
    <property type="protein sequence ID" value="RNA08145.1"/>
    <property type="molecule type" value="Genomic_DNA"/>
</dbReference>
<name>A0A3M7QB10_BRAPC</name>
<comment type="caution">
    <text evidence="1">The sequence shown here is derived from an EMBL/GenBank/DDBJ whole genome shotgun (WGS) entry which is preliminary data.</text>
</comment>
<organism evidence="1 2">
    <name type="scientific">Brachionus plicatilis</name>
    <name type="common">Marine rotifer</name>
    <name type="synonym">Brachionus muelleri</name>
    <dbReference type="NCBI Taxonomy" id="10195"/>
    <lineage>
        <taxon>Eukaryota</taxon>
        <taxon>Metazoa</taxon>
        <taxon>Spiralia</taxon>
        <taxon>Gnathifera</taxon>
        <taxon>Rotifera</taxon>
        <taxon>Eurotatoria</taxon>
        <taxon>Monogononta</taxon>
        <taxon>Pseudotrocha</taxon>
        <taxon>Ploima</taxon>
        <taxon>Brachionidae</taxon>
        <taxon>Brachionus</taxon>
    </lineage>
</organism>
<proteinExistence type="predicted"/>
<accession>A0A3M7QB10</accession>
<dbReference type="Proteomes" id="UP000276133">
    <property type="component" value="Unassembled WGS sequence"/>
</dbReference>
<protein>
    <submittedName>
        <fullName evidence="1">Uncharacterized protein</fullName>
    </submittedName>
</protein>
<evidence type="ECO:0000313" key="2">
    <source>
        <dbReference type="Proteomes" id="UP000276133"/>
    </source>
</evidence>
<gene>
    <name evidence="1" type="ORF">BpHYR1_047012</name>
</gene>
<dbReference type="AlphaFoldDB" id="A0A3M7QB10"/>
<keyword evidence="2" id="KW-1185">Reference proteome</keyword>
<evidence type="ECO:0000313" key="1">
    <source>
        <dbReference type="EMBL" id="RNA08145.1"/>
    </source>
</evidence>